<evidence type="ECO:0000313" key="1">
    <source>
        <dbReference type="EMBL" id="TVU80106.1"/>
    </source>
</evidence>
<reference evidence="1 2" key="1">
    <citation type="submission" date="2019-07" db="EMBL/GenBank/DDBJ databases">
        <title>Diversity of Bacteria from Kongsfjorden, Arctic.</title>
        <authorList>
            <person name="Yu Y."/>
        </authorList>
    </citation>
    <scope>NUCLEOTIDE SEQUENCE [LARGE SCALE GENOMIC DNA]</scope>
    <source>
        <strain evidence="1 2">SM1927</strain>
    </source>
</reference>
<proteinExistence type="predicted"/>
<name>A0ABY3F996_9GAMM</name>
<dbReference type="Proteomes" id="UP000317938">
    <property type="component" value="Unassembled WGS sequence"/>
</dbReference>
<evidence type="ECO:0000313" key="2">
    <source>
        <dbReference type="Proteomes" id="UP000317938"/>
    </source>
</evidence>
<dbReference type="EMBL" id="VNFF01000030">
    <property type="protein sequence ID" value="TVU80106.1"/>
    <property type="molecule type" value="Genomic_DNA"/>
</dbReference>
<gene>
    <name evidence="1" type="ORF">FQP85_21030</name>
</gene>
<protein>
    <submittedName>
        <fullName evidence="1">Uncharacterized protein</fullName>
    </submittedName>
</protein>
<sequence>MPSQWGRIIGRGEFYASVFIIKFAFISHPQDTQKKLTPYPQKPVDNLVFFIVSLNYLLCLW</sequence>
<organism evidence="1 2">
    <name type="scientific">Pseudoalteromonas neustonica</name>
    <dbReference type="NCBI Taxonomy" id="1840331"/>
    <lineage>
        <taxon>Bacteria</taxon>
        <taxon>Pseudomonadati</taxon>
        <taxon>Pseudomonadota</taxon>
        <taxon>Gammaproteobacteria</taxon>
        <taxon>Alteromonadales</taxon>
        <taxon>Pseudoalteromonadaceae</taxon>
        <taxon>Pseudoalteromonas</taxon>
    </lineage>
</organism>
<accession>A0ABY3F996</accession>
<comment type="caution">
    <text evidence="1">The sequence shown here is derived from an EMBL/GenBank/DDBJ whole genome shotgun (WGS) entry which is preliminary data.</text>
</comment>
<keyword evidence="2" id="KW-1185">Reference proteome</keyword>